<dbReference type="GO" id="GO:0004540">
    <property type="term" value="F:RNA nuclease activity"/>
    <property type="evidence" value="ECO:0007669"/>
    <property type="project" value="InterPro"/>
</dbReference>
<feature type="binding site" evidence="6">
    <location>
        <position position="129"/>
    </location>
    <ligand>
        <name>Mg(2+)</name>
        <dbReference type="ChEBI" id="CHEBI:18420"/>
    </ligand>
</feature>
<dbReference type="InterPro" id="IPR022907">
    <property type="entry name" value="VapC_family"/>
</dbReference>
<dbReference type="InterPro" id="IPR051619">
    <property type="entry name" value="TypeII_TA_RNase_PINc/VapC"/>
</dbReference>
<comment type="cofactor">
    <cofactor evidence="6">
        <name>Mg(2+)</name>
        <dbReference type="ChEBI" id="CHEBI:18420"/>
    </cofactor>
</comment>
<dbReference type="CDD" id="cd09873">
    <property type="entry name" value="PIN_Pae0151-like"/>
    <property type="match status" value="1"/>
</dbReference>
<dbReference type="GO" id="GO:0000287">
    <property type="term" value="F:magnesium ion binding"/>
    <property type="evidence" value="ECO:0007669"/>
    <property type="project" value="UniProtKB-UniRule"/>
</dbReference>
<evidence type="ECO:0000256" key="4">
    <source>
        <dbReference type="ARBA" id="ARBA00022801"/>
    </source>
</evidence>
<accession>A0AAU7CJQ8</accession>
<name>A0AAU7CJQ8_9BACT</name>
<keyword evidence="4 6" id="KW-0378">Hydrolase</keyword>
<protein>
    <recommendedName>
        <fullName evidence="6">Ribonuclease VapC</fullName>
        <shortName evidence="6">RNase VapC</shortName>
        <ecNumber evidence="6">3.1.-.-</ecNumber>
    </recommendedName>
    <alternativeName>
        <fullName evidence="6">Toxin VapC</fullName>
    </alternativeName>
</protein>
<dbReference type="PANTHER" id="PTHR35901">
    <property type="entry name" value="RIBONUCLEASE VAPC3"/>
    <property type="match status" value="1"/>
</dbReference>
<dbReference type="InterPro" id="IPR029060">
    <property type="entry name" value="PIN-like_dom_sf"/>
</dbReference>
<dbReference type="EMBL" id="CP155447">
    <property type="protein sequence ID" value="XBH05270.1"/>
    <property type="molecule type" value="Genomic_DNA"/>
</dbReference>
<proteinExistence type="inferred from homology"/>
<feature type="domain" description="PIN" evidence="7">
    <location>
        <begin position="33"/>
        <end position="153"/>
    </location>
</feature>
<dbReference type="GO" id="GO:0090729">
    <property type="term" value="F:toxin activity"/>
    <property type="evidence" value="ECO:0007669"/>
    <property type="project" value="UniProtKB-KW"/>
</dbReference>
<dbReference type="InterPro" id="IPR044153">
    <property type="entry name" value="PIN_Pae0151-like"/>
</dbReference>
<keyword evidence="6" id="KW-0800">Toxin</keyword>
<organism evidence="8">
    <name type="scientific">Singulisphaera sp. Ch08</name>
    <dbReference type="NCBI Taxonomy" id="3120278"/>
    <lineage>
        <taxon>Bacteria</taxon>
        <taxon>Pseudomonadati</taxon>
        <taxon>Planctomycetota</taxon>
        <taxon>Planctomycetia</taxon>
        <taxon>Isosphaerales</taxon>
        <taxon>Isosphaeraceae</taxon>
        <taxon>Singulisphaera</taxon>
    </lineage>
</organism>
<dbReference type="SUPFAM" id="SSF88723">
    <property type="entry name" value="PIN domain-like"/>
    <property type="match status" value="1"/>
</dbReference>
<comment type="function">
    <text evidence="6">Toxic component of a toxin-antitoxin (TA) system. An RNase.</text>
</comment>
<dbReference type="AlphaFoldDB" id="A0AAU7CJQ8"/>
<feature type="binding site" evidence="6">
    <location>
        <position position="36"/>
    </location>
    <ligand>
        <name>Mg(2+)</name>
        <dbReference type="ChEBI" id="CHEBI:18420"/>
    </ligand>
</feature>
<dbReference type="HAMAP" id="MF_00265">
    <property type="entry name" value="VapC_Nob1"/>
    <property type="match status" value="1"/>
</dbReference>
<evidence type="ECO:0000313" key="8">
    <source>
        <dbReference type="EMBL" id="XBH05270.1"/>
    </source>
</evidence>
<keyword evidence="1 6" id="KW-1277">Toxin-antitoxin system</keyword>
<gene>
    <name evidence="6" type="primary">vapC</name>
    <name evidence="8" type="ORF">V5E97_04415</name>
</gene>
<comment type="similarity">
    <text evidence="6">Belongs to the PINc/VapC protein family.</text>
</comment>
<evidence type="ECO:0000256" key="5">
    <source>
        <dbReference type="ARBA" id="ARBA00022842"/>
    </source>
</evidence>
<keyword evidence="2 6" id="KW-0540">Nuclease</keyword>
<evidence type="ECO:0000256" key="6">
    <source>
        <dbReference type="HAMAP-Rule" id="MF_00265"/>
    </source>
</evidence>
<evidence type="ECO:0000256" key="1">
    <source>
        <dbReference type="ARBA" id="ARBA00022649"/>
    </source>
</evidence>
<reference evidence="8" key="1">
    <citation type="submission" date="2024-05" db="EMBL/GenBank/DDBJ databases">
        <title>Planctomycetes of the genus Singulisphaera possess chitinolytic capabilities.</title>
        <authorList>
            <person name="Ivanova A."/>
        </authorList>
    </citation>
    <scope>NUCLEOTIDE SEQUENCE</scope>
    <source>
        <strain evidence="8">Ch08T</strain>
    </source>
</reference>
<evidence type="ECO:0000256" key="3">
    <source>
        <dbReference type="ARBA" id="ARBA00022723"/>
    </source>
</evidence>
<dbReference type="InterPro" id="IPR002716">
    <property type="entry name" value="PIN_dom"/>
</dbReference>
<dbReference type="EC" id="3.1.-.-" evidence="6"/>
<sequence length="173" mass="19025">MSLTPGQADESYYRKNLPSIPLGLETRTAVRNVVVDASVGVKWYLPEIHSNQALLLLDDAFHRHVPAHFAVEIASAVWKRVVTRSEIEPEEGQAILDAIGVAPLVTHATADLLDATFALAVGTRRSVYDCLYLALAIHLQCQVVTVDEKFYHAIKSGPFAIHIVSLNELFPTP</sequence>
<evidence type="ECO:0000256" key="2">
    <source>
        <dbReference type="ARBA" id="ARBA00022722"/>
    </source>
</evidence>
<dbReference type="RefSeq" id="WP_406698082.1">
    <property type="nucleotide sequence ID" value="NZ_CP155447.1"/>
</dbReference>
<keyword evidence="3 6" id="KW-0479">Metal-binding</keyword>
<evidence type="ECO:0000259" key="7">
    <source>
        <dbReference type="Pfam" id="PF01850"/>
    </source>
</evidence>
<dbReference type="PANTHER" id="PTHR35901:SF1">
    <property type="entry name" value="EXONUCLEASE VAPC9"/>
    <property type="match status" value="1"/>
</dbReference>
<dbReference type="Pfam" id="PF01850">
    <property type="entry name" value="PIN"/>
    <property type="match status" value="1"/>
</dbReference>
<dbReference type="GO" id="GO:0016787">
    <property type="term" value="F:hydrolase activity"/>
    <property type="evidence" value="ECO:0007669"/>
    <property type="project" value="UniProtKB-KW"/>
</dbReference>
<dbReference type="Gene3D" id="3.40.50.1010">
    <property type="entry name" value="5'-nuclease"/>
    <property type="match status" value="1"/>
</dbReference>
<keyword evidence="5 6" id="KW-0460">Magnesium</keyword>